<sequence length="254" mass="28237">MLNQYSTLKVAIVAGFISLFFASIKVGLAEGGISLSQTRVVFEQNAKSKKVLINNQSDQVYLIDSRVLSTPDGLARSTDRLPFMVTPPLFRLEKNSNNAVLINRNDTSTLAKDRESLFYLSFLAIPSVKPSAESAESPEITTTQVSFGIRTVIKLFYRPTGLDMPVSLAPEKLTVKQGKNQLQITNPTPYYLTLAELFVNDQPISIREQGAMLAPFSTQYYNAPQVIIKQVSWSVINDFGGLSQRFTWTNTVTQ</sequence>
<dbReference type="EMBL" id="JARVQW010000010">
    <property type="protein sequence ID" value="MDH2307147.1"/>
    <property type="molecule type" value="Genomic_DNA"/>
</dbReference>
<dbReference type="GO" id="GO:0030288">
    <property type="term" value="C:outer membrane-bounded periplasmic space"/>
    <property type="evidence" value="ECO:0007669"/>
    <property type="project" value="InterPro"/>
</dbReference>
<dbReference type="SUPFAM" id="SSF49584">
    <property type="entry name" value="Periplasmic chaperone C-domain"/>
    <property type="match status" value="1"/>
</dbReference>
<keyword evidence="5" id="KW-0143">Chaperone</keyword>
<dbReference type="AlphaFoldDB" id="A0AB35LEL6"/>
<evidence type="ECO:0000256" key="2">
    <source>
        <dbReference type="ARBA" id="ARBA00007399"/>
    </source>
</evidence>
<comment type="subcellular location">
    <subcellularLocation>
        <location evidence="1">Periplasm</location>
    </subcellularLocation>
</comment>
<dbReference type="Pfam" id="PF02753">
    <property type="entry name" value="PapD_C"/>
    <property type="match status" value="1"/>
</dbReference>
<dbReference type="InterPro" id="IPR016148">
    <property type="entry name" value="Pili_assmbl_chaperone_C"/>
</dbReference>
<evidence type="ECO:0000256" key="1">
    <source>
        <dbReference type="ARBA" id="ARBA00004418"/>
    </source>
</evidence>
<dbReference type="InterPro" id="IPR008962">
    <property type="entry name" value="PapD-like_sf"/>
</dbReference>
<keyword evidence="3" id="KW-0732">Signal</keyword>
<dbReference type="RefSeq" id="WP_109912298.1">
    <property type="nucleotide sequence ID" value="NZ_ABEXOA020000111.1"/>
</dbReference>
<evidence type="ECO:0000256" key="4">
    <source>
        <dbReference type="ARBA" id="ARBA00022764"/>
    </source>
</evidence>
<dbReference type="Pfam" id="PF00345">
    <property type="entry name" value="PapD_N"/>
    <property type="match status" value="1"/>
</dbReference>
<evidence type="ECO:0000256" key="3">
    <source>
        <dbReference type="ARBA" id="ARBA00022729"/>
    </source>
</evidence>
<dbReference type="InterPro" id="IPR050643">
    <property type="entry name" value="Periplasmic_pilus_chap"/>
</dbReference>
<dbReference type="GO" id="GO:0071555">
    <property type="term" value="P:cell wall organization"/>
    <property type="evidence" value="ECO:0007669"/>
    <property type="project" value="InterPro"/>
</dbReference>
<feature type="domain" description="Pili assembly chaperone C-terminal" evidence="7">
    <location>
        <begin position="184"/>
        <end position="243"/>
    </location>
</feature>
<feature type="domain" description="Pili assembly chaperone N-terminal" evidence="6">
    <location>
        <begin position="32"/>
        <end position="162"/>
    </location>
</feature>
<dbReference type="InterPro" id="IPR001829">
    <property type="entry name" value="Pili_assmbl_chaperone_bac"/>
</dbReference>
<dbReference type="InterPro" id="IPR013783">
    <property type="entry name" value="Ig-like_fold"/>
</dbReference>
<evidence type="ECO:0000256" key="5">
    <source>
        <dbReference type="ARBA" id="ARBA00023186"/>
    </source>
</evidence>
<accession>A0AB35LEL6</accession>
<dbReference type="InterPro" id="IPR036316">
    <property type="entry name" value="Pili_assmbl_chap_C_dom_sf"/>
</dbReference>
<name>A0AB35LEL6_PRORE</name>
<comment type="similarity">
    <text evidence="2">Belongs to the periplasmic pilus chaperone family.</text>
</comment>
<dbReference type="PRINTS" id="PR00969">
    <property type="entry name" value="CHAPERONPILI"/>
</dbReference>
<dbReference type="PANTHER" id="PTHR30251">
    <property type="entry name" value="PILUS ASSEMBLY CHAPERONE"/>
    <property type="match status" value="1"/>
</dbReference>
<evidence type="ECO:0000259" key="7">
    <source>
        <dbReference type="Pfam" id="PF02753"/>
    </source>
</evidence>
<proteinExistence type="inferred from homology"/>
<dbReference type="Gene3D" id="2.60.40.10">
    <property type="entry name" value="Immunoglobulins"/>
    <property type="match status" value="2"/>
</dbReference>
<dbReference type="InterPro" id="IPR016147">
    <property type="entry name" value="Pili_assmbl_chaperone_N"/>
</dbReference>
<evidence type="ECO:0000313" key="8">
    <source>
        <dbReference type="EMBL" id="MDH2307147.1"/>
    </source>
</evidence>
<dbReference type="SUPFAM" id="SSF49354">
    <property type="entry name" value="PapD-like"/>
    <property type="match status" value="1"/>
</dbReference>
<comment type="caution">
    <text evidence="8">The sequence shown here is derived from an EMBL/GenBank/DDBJ whole genome shotgun (WGS) entry which is preliminary data.</text>
</comment>
<protein>
    <submittedName>
        <fullName evidence="8">Molecular chaperone</fullName>
    </submittedName>
</protein>
<keyword evidence="4" id="KW-0574">Periplasm</keyword>
<evidence type="ECO:0000259" key="6">
    <source>
        <dbReference type="Pfam" id="PF00345"/>
    </source>
</evidence>
<organism evidence="8 9">
    <name type="scientific">Providencia rettgeri</name>
    <dbReference type="NCBI Taxonomy" id="587"/>
    <lineage>
        <taxon>Bacteria</taxon>
        <taxon>Pseudomonadati</taxon>
        <taxon>Pseudomonadota</taxon>
        <taxon>Gammaproteobacteria</taxon>
        <taxon>Enterobacterales</taxon>
        <taxon>Morganellaceae</taxon>
        <taxon>Providencia</taxon>
    </lineage>
</organism>
<gene>
    <name evidence="8" type="ORF">QDQ51_17190</name>
</gene>
<reference evidence="8" key="1">
    <citation type="submission" date="2023-04" db="EMBL/GenBank/DDBJ databases">
        <authorList>
            <person name="Li W."/>
        </authorList>
    </citation>
    <scope>NUCLEOTIDE SEQUENCE</scope>
    <source>
        <strain evidence="8">QITACRE101</strain>
    </source>
</reference>
<dbReference type="Proteomes" id="UP001162044">
    <property type="component" value="Unassembled WGS sequence"/>
</dbReference>
<evidence type="ECO:0000313" key="9">
    <source>
        <dbReference type="Proteomes" id="UP001162044"/>
    </source>
</evidence>
<reference evidence="8" key="2">
    <citation type="submission" date="2023-10" db="EMBL/GenBank/DDBJ databases">
        <title>Analysis of Resistance Genes of Carbapenem-resistant Providencia rettgeri.</title>
        <authorList>
            <person name="Liu M."/>
        </authorList>
    </citation>
    <scope>NUCLEOTIDE SEQUENCE</scope>
    <source>
        <strain evidence="8">QITACRE101</strain>
    </source>
</reference>
<dbReference type="PANTHER" id="PTHR30251:SF2">
    <property type="entry name" value="FIMBRIAL CHAPERONE YADV-RELATED"/>
    <property type="match status" value="1"/>
</dbReference>